<name>A0A849IKK4_9HYPH</name>
<keyword evidence="2 4" id="KW-0442">Lipid degradation</keyword>
<evidence type="ECO:0000259" key="5">
    <source>
        <dbReference type="PROSITE" id="PS51635"/>
    </source>
</evidence>
<evidence type="ECO:0000256" key="2">
    <source>
        <dbReference type="ARBA" id="ARBA00022963"/>
    </source>
</evidence>
<feature type="short sequence motif" description="GXSXG" evidence="4">
    <location>
        <begin position="57"/>
        <end position="61"/>
    </location>
</feature>
<evidence type="ECO:0000256" key="4">
    <source>
        <dbReference type="PROSITE-ProRule" id="PRU01161"/>
    </source>
</evidence>
<dbReference type="AlphaFoldDB" id="A0A849IKK4"/>
<dbReference type="PANTHER" id="PTHR14226">
    <property type="entry name" value="NEUROPATHY TARGET ESTERASE/SWISS CHEESE D.MELANOGASTER"/>
    <property type="match status" value="1"/>
</dbReference>
<proteinExistence type="predicted"/>
<keyword evidence="7" id="KW-1185">Reference proteome</keyword>
<evidence type="ECO:0000313" key="6">
    <source>
        <dbReference type="EMBL" id="NNM74473.1"/>
    </source>
</evidence>
<dbReference type="Pfam" id="PF01734">
    <property type="entry name" value="Patatin"/>
    <property type="match status" value="1"/>
</dbReference>
<dbReference type="InterPro" id="IPR002641">
    <property type="entry name" value="PNPLA_dom"/>
</dbReference>
<feature type="active site" description="Proton acceptor" evidence="4">
    <location>
        <position position="210"/>
    </location>
</feature>
<dbReference type="EMBL" id="JABEPP010000005">
    <property type="protein sequence ID" value="NNM74473.1"/>
    <property type="molecule type" value="Genomic_DNA"/>
</dbReference>
<dbReference type="GO" id="GO:0016042">
    <property type="term" value="P:lipid catabolic process"/>
    <property type="evidence" value="ECO:0007669"/>
    <property type="project" value="UniProtKB-UniRule"/>
</dbReference>
<protein>
    <submittedName>
        <fullName evidence="6">Patatin-like phospholipase family protein</fullName>
    </submittedName>
</protein>
<reference evidence="6 7" key="1">
    <citation type="submission" date="2020-04" db="EMBL/GenBank/DDBJ databases">
        <title>Enterovirga sp. isolate from soil.</title>
        <authorList>
            <person name="Chea S."/>
            <person name="Kim D.-U."/>
        </authorList>
    </citation>
    <scope>NUCLEOTIDE SEQUENCE [LARGE SCALE GENOMIC DNA]</scope>
    <source>
        <strain evidence="6 7">DB1703</strain>
    </source>
</reference>
<keyword evidence="3 4" id="KW-0443">Lipid metabolism</keyword>
<evidence type="ECO:0000256" key="3">
    <source>
        <dbReference type="ARBA" id="ARBA00023098"/>
    </source>
</evidence>
<accession>A0A849IKK4</accession>
<dbReference type="Gene3D" id="3.40.1090.10">
    <property type="entry name" value="Cytosolic phospholipase A2 catalytic domain"/>
    <property type="match status" value="2"/>
</dbReference>
<comment type="caution">
    <text evidence="6">The sequence shown here is derived from an EMBL/GenBank/DDBJ whole genome shotgun (WGS) entry which is preliminary data.</text>
</comment>
<dbReference type="Proteomes" id="UP000564885">
    <property type="component" value="Unassembled WGS sequence"/>
</dbReference>
<dbReference type="PROSITE" id="PS51635">
    <property type="entry name" value="PNPLA"/>
    <property type="match status" value="1"/>
</dbReference>
<feature type="short sequence motif" description="DGA/G" evidence="4">
    <location>
        <begin position="210"/>
        <end position="212"/>
    </location>
</feature>
<dbReference type="PANTHER" id="PTHR14226:SF78">
    <property type="entry name" value="SLR0060 PROTEIN"/>
    <property type="match status" value="1"/>
</dbReference>
<feature type="active site" description="Nucleophile" evidence="4">
    <location>
        <position position="59"/>
    </location>
</feature>
<dbReference type="InterPro" id="IPR016035">
    <property type="entry name" value="Acyl_Trfase/lysoPLipase"/>
</dbReference>
<dbReference type="InterPro" id="IPR050301">
    <property type="entry name" value="NTE"/>
</dbReference>
<evidence type="ECO:0000313" key="7">
    <source>
        <dbReference type="Proteomes" id="UP000564885"/>
    </source>
</evidence>
<feature type="domain" description="PNPLA" evidence="5">
    <location>
        <begin position="25"/>
        <end position="223"/>
    </location>
</feature>
<evidence type="ECO:0000256" key="1">
    <source>
        <dbReference type="ARBA" id="ARBA00022801"/>
    </source>
</evidence>
<dbReference type="GO" id="GO:0016787">
    <property type="term" value="F:hydrolase activity"/>
    <property type="evidence" value="ECO:0007669"/>
    <property type="project" value="UniProtKB-UniRule"/>
</dbReference>
<sequence>MTGRPGPSGPILGLAGPRAEKTVSLALQGGGAHGAFTWGVLDRLIEDGRLAFEAITGASAGSMNAVVMADGWQDGGPDGARTKLETFWRKVSLDGNLEDPQRRIFDRVIAFWSIAGGVQNPWLNLWNGAISPYLANPLDINPLRKVLEELVDFERLRSAEVKLFVAATSVWTGKIRVFETPELAADHVMASACLPTLFRAVEIDGEPFWDGGYSGNPPLFPIFYAAHCDDLLLVQINPIERRQTPQTAAEIQNRLTEINFNAGLLRELRVIDFVTRLIDEGKLSQNEYKRVLMHRIDGDGFLDWFAASSRLNPDWDMFLRLRDLGREAASGWLERGYESIGRESTLDLRAAYS</sequence>
<organism evidence="6 7">
    <name type="scientific">Enterovirga aerilata</name>
    <dbReference type="NCBI Taxonomy" id="2730920"/>
    <lineage>
        <taxon>Bacteria</taxon>
        <taxon>Pseudomonadati</taxon>
        <taxon>Pseudomonadota</taxon>
        <taxon>Alphaproteobacteria</taxon>
        <taxon>Hyphomicrobiales</taxon>
        <taxon>Methylobacteriaceae</taxon>
        <taxon>Enterovirga</taxon>
    </lineage>
</organism>
<dbReference type="SUPFAM" id="SSF52151">
    <property type="entry name" value="FabD/lysophospholipase-like"/>
    <property type="match status" value="1"/>
</dbReference>
<dbReference type="RefSeq" id="WP_171219903.1">
    <property type="nucleotide sequence ID" value="NZ_JABEPP010000005.1"/>
</dbReference>
<gene>
    <name evidence="6" type="ORF">HJG44_19115</name>
</gene>
<feature type="short sequence motif" description="GXGXXG" evidence="4">
    <location>
        <begin position="29"/>
        <end position="34"/>
    </location>
</feature>
<keyword evidence="1 4" id="KW-0378">Hydrolase</keyword>